<comment type="caution">
    <text evidence="2">The sequence shown here is derived from an EMBL/GenBank/DDBJ whole genome shotgun (WGS) entry which is preliminary data.</text>
</comment>
<evidence type="ECO:0000313" key="2">
    <source>
        <dbReference type="EMBL" id="KAF1013195.1"/>
    </source>
</evidence>
<gene>
    <name evidence="2" type="ORF">GAK31_03344</name>
</gene>
<keyword evidence="1" id="KW-0732">Signal</keyword>
<organism evidence="2 3">
    <name type="scientific">Stenotrophomonas maltophilia</name>
    <name type="common">Pseudomonas maltophilia</name>
    <name type="synonym">Xanthomonas maltophilia</name>
    <dbReference type="NCBI Taxonomy" id="40324"/>
    <lineage>
        <taxon>Bacteria</taxon>
        <taxon>Pseudomonadati</taxon>
        <taxon>Pseudomonadota</taxon>
        <taxon>Gammaproteobacteria</taxon>
        <taxon>Lysobacterales</taxon>
        <taxon>Lysobacteraceae</taxon>
        <taxon>Stenotrophomonas</taxon>
        <taxon>Stenotrophomonas maltophilia group</taxon>
    </lineage>
</organism>
<dbReference type="EMBL" id="WNDS01000005">
    <property type="protein sequence ID" value="KAF1013195.1"/>
    <property type="molecule type" value="Genomic_DNA"/>
</dbReference>
<reference evidence="3" key="1">
    <citation type="journal article" date="2020" name="MBio">
        <title>Horizontal gene transfer to a defensive symbiont with a reduced genome amongst a multipartite beetle microbiome.</title>
        <authorList>
            <person name="Waterworth S.C."/>
            <person name="Florez L.V."/>
            <person name="Rees E.R."/>
            <person name="Hertweck C."/>
            <person name="Kaltenpoth M."/>
            <person name="Kwan J.C."/>
        </authorList>
    </citation>
    <scope>NUCLEOTIDE SEQUENCE [LARGE SCALE GENOMIC DNA]</scope>
</reference>
<feature type="signal peptide" evidence="1">
    <location>
        <begin position="1"/>
        <end position="27"/>
    </location>
</feature>
<evidence type="ECO:0008006" key="4">
    <source>
        <dbReference type="Google" id="ProtNLM"/>
    </source>
</evidence>
<feature type="chain" id="PRO_5030982086" description="Secreted protein" evidence="1">
    <location>
        <begin position="28"/>
        <end position="255"/>
    </location>
</feature>
<dbReference type="Proteomes" id="UP000487117">
    <property type="component" value="Unassembled WGS sequence"/>
</dbReference>
<accession>A0A7V8FDE6</accession>
<name>A0A7V8FDE6_STEMA</name>
<dbReference type="AlphaFoldDB" id="A0A7V8FDE6"/>
<sequence length="255" mass="26268">MRTSRTSLALLRPAAVLALLLPLLAGAAAPPAPTGTPRASWVGSLDTAGRPTSLRVLDSGDGRQATLEFGEPYNCRLQARRSPQADGRTTLALLEANGGPRCNRLNGGTATLAADGTHATLQLPGAAAAAALWKPGQGAAADSATAVTQGRWQTTVTGTDQWPIGLQLVLAAREPGDRGSELAYASPRSCRVPLRHEGSDARGSWYSVLPGNGGQACDRLLGQWLQVSASDGAAQLSFQPGTGECVPACSLQRTP</sequence>
<evidence type="ECO:0000256" key="1">
    <source>
        <dbReference type="SAM" id="SignalP"/>
    </source>
</evidence>
<proteinExistence type="predicted"/>
<protein>
    <recommendedName>
        <fullName evidence="4">Secreted protein</fullName>
    </recommendedName>
</protein>
<evidence type="ECO:0000313" key="3">
    <source>
        <dbReference type="Proteomes" id="UP000487117"/>
    </source>
</evidence>